<dbReference type="PANTHER" id="PTHR48098">
    <property type="entry name" value="ENTEROCHELIN ESTERASE-RELATED"/>
    <property type="match status" value="1"/>
</dbReference>
<organism evidence="2 3">
    <name type="scientific">Chryseotalea sanaruensis</name>
    <dbReference type="NCBI Taxonomy" id="2482724"/>
    <lineage>
        <taxon>Bacteria</taxon>
        <taxon>Pseudomonadati</taxon>
        <taxon>Bacteroidota</taxon>
        <taxon>Cytophagia</taxon>
        <taxon>Cytophagales</taxon>
        <taxon>Chryseotaleaceae</taxon>
        <taxon>Chryseotalea</taxon>
    </lineage>
</organism>
<proteinExistence type="predicted"/>
<feature type="signal peptide" evidence="1">
    <location>
        <begin position="1"/>
        <end position="18"/>
    </location>
</feature>
<sequence length="292" mass="33940">MKSIALLLLISFSGFAQVSHGRLERIEDFKSTHVSTRHVEIWLPDGYGVDPKKKYPVLYMHDGQNLFQASTSFNGQEWGVDETLHGLMHKKDIQECIVVGIWNTGKRFAEYFPAKAFPFLSDEAKKEFTKISGEPLSDEYLKFIVTELKPYIDKTFHTKPDRDHTYMAGSSMGGLISLYAVLEYPNVFSKVACLSTHWLGTLDLKQKEVPMVLEKYVKEHLPKFNHTYIYFDYGTSGLDAYYEKHQKVVDQIMAERGYPKEHWITRKFEGAEHHEADWRARFEIPAKFLLKR</sequence>
<dbReference type="Gene3D" id="3.40.50.1820">
    <property type="entry name" value="alpha/beta hydrolase"/>
    <property type="match status" value="1"/>
</dbReference>
<dbReference type="InterPro" id="IPR050583">
    <property type="entry name" value="Mycobacterial_A85_antigen"/>
</dbReference>
<name>A0A401UDN2_9BACT</name>
<dbReference type="InterPro" id="IPR029058">
    <property type="entry name" value="AB_hydrolase_fold"/>
</dbReference>
<dbReference type="Pfam" id="PF00756">
    <property type="entry name" value="Esterase"/>
    <property type="match status" value="1"/>
</dbReference>
<dbReference type="Proteomes" id="UP000288227">
    <property type="component" value="Unassembled WGS sequence"/>
</dbReference>
<evidence type="ECO:0000313" key="3">
    <source>
        <dbReference type="Proteomes" id="UP000288227"/>
    </source>
</evidence>
<protein>
    <recommendedName>
        <fullName evidence="4">Esterase</fullName>
    </recommendedName>
</protein>
<comment type="caution">
    <text evidence="2">The sequence shown here is derived from an EMBL/GenBank/DDBJ whole genome shotgun (WGS) entry which is preliminary data.</text>
</comment>
<evidence type="ECO:0000313" key="2">
    <source>
        <dbReference type="EMBL" id="GCC52980.1"/>
    </source>
</evidence>
<dbReference type="RefSeq" id="WP_127123629.1">
    <property type="nucleotide sequence ID" value="NZ_BHXQ01000006.1"/>
</dbReference>
<gene>
    <name evidence="2" type="ORF">SanaruYs_32210</name>
</gene>
<dbReference type="OrthoDB" id="9784036at2"/>
<feature type="chain" id="PRO_5019287725" description="Esterase" evidence="1">
    <location>
        <begin position="19"/>
        <end position="292"/>
    </location>
</feature>
<keyword evidence="3" id="KW-1185">Reference proteome</keyword>
<dbReference type="SUPFAM" id="SSF53474">
    <property type="entry name" value="alpha/beta-Hydrolases"/>
    <property type="match status" value="1"/>
</dbReference>
<keyword evidence="1" id="KW-0732">Signal</keyword>
<reference evidence="2 3" key="1">
    <citation type="submission" date="2018-11" db="EMBL/GenBank/DDBJ databases">
        <title>Chryseotalea sanarue gen. nov., sp., nov., a member of the family Cytophagaceae, isolated from a brackish lake in Hamamatsu Japan.</title>
        <authorList>
            <person name="Maejima Y."/>
            <person name="Iino T."/>
            <person name="Muraguchi Y."/>
            <person name="Fukuda K."/>
            <person name="Ohkuma M."/>
            <person name="Moriuchi R."/>
            <person name="Dohra H."/>
            <person name="Kimbara K."/>
            <person name="Shintani M."/>
        </authorList>
    </citation>
    <scope>NUCLEOTIDE SEQUENCE [LARGE SCALE GENOMIC DNA]</scope>
    <source>
        <strain evidence="2 3">Ys</strain>
    </source>
</reference>
<dbReference type="EMBL" id="BHXQ01000006">
    <property type="protein sequence ID" value="GCC52980.1"/>
    <property type="molecule type" value="Genomic_DNA"/>
</dbReference>
<evidence type="ECO:0008006" key="4">
    <source>
        <dbReference type="Google" id="ProtNLM"/>
    </source>
</evidence>
<dbReference type="AlphaFoldDB" id="A0A401UDN2"/>
<dbReference type="PANTHER" id="PTHR48098:SF6">
    <property type="entry name" value="FERRI-BACILLIBACTIN ESTERASE BESA"/>
    <property type="match status" value="1"/>
</dbReference>
<dbReference type="InterPro" id="IPR000801">
    <property type="entry name" value="Esterase-like"/>
</dbReference>
<evidence type="ECO:0000256" key="1">
    <source>
        <dbReference type="SAM" id="SignalP"/>
    </source>
</evidence>
<accession>A0A401UDN2</accession>